<dbReference type="Proteomes" id="UP000013523">
    <property type="component" value="Chromosome"/>
</dbReference>
<dbReference type="AlphaFoldDB" id="R4K109"/>
<gene>
    <name evidence="1" type="ORF">Clopa_1877</name>
</gene>
<dbReference type="RefSeq" id="WP_015615095.1">
    <property type="nucleotide sequence ID" value="NC_021182.1"/>
</dbReference>
<dbReference type="STRING" id="86416.Clopa_1877"/>
<dbReference type="EMBL" id="CP003261">
    <property type="protein sequence ID" value="AGK96777.1"/>
    <property type="molecule type" value="Genomic_DNA"/>
</dbReference>
<protein>
    <submittedName>
        <fullName evidence="1">Uncharacterized protein</fullName>
    </submittedName>
</protein>
<evidence type="ECO:0000313" key="2">
    <source>
        <dbReference type="Proteomes" id="UP000013523"/>
    </source>
</evidence>
<keyword evidence="2" id="KW-1185">Reference proteome</keyword>
<reference evidence="1 2" key="1">
    <citation type="submission" date="2012-01" db="EMBL/GenBank/DDBJ databases">
        <title>Complete sequence of chromosome of Clostridium pasteurianum BC1.</title>
        <authorList>
            <consortium name="US DOE Joint Genome Institute"/>
            <person name="Lucas S."/>
            <person name="Han J."/>
            <person name="Lapidus A."/>
            <person name="Cheng J.-F."/>
            <person name="Goodwin L."/>
            <person name="Pitluck S."/>
            <person name="Peters L."/>
            <person name="Mikhailova N."/>
            <person name="Teshima H."/>
            <person name="Detter J.C."/>
            <person name="Han C."/>
            <person name="Tapia R."/>
            <person name="Land M."/>
            <person name="Hauser L."/>
            <person name="Kyrpides N."/>
            <person name="Ivanova N."/>
            <person name="Pagani I."/>
            <person name="Dunn J."/>
            <person name="Taghavi S."/>
            <person name="Francis A."/>
            <person name="van der Lelie D."/>
            <person name="Woyke T."/>
        </authorList>
    </citation>
    <scope>NUCLEOTIDE SEQUENCE [LARGE SCALE GENOMIC DNA]</scope>
    <source>
        <strain evidence="1 2">BC1</strain>
    </source>
</reference>
<evidence type="ECO:0000313" key="1">
    <source>
        <dbReference type="EMBL" id="AGK96777.1"/>
    </source>
</evidence>
<dbReference type="HOGENOM" id="CLU_181352_0_0_9"/>
<accession>R4K109</accession>
<name>R4K109_CLOPA</name>
<sequence length="99" mass="11679">MGIYNFIYTNTTDNSVSYLLLYDDFRDYLMDSYDWDVDSIESIDTLFQDGVLEWENYIYINCHTDVIINVADLTLEIDKICSDFMDGKDIERLMELIGD</sequence>
<organism evidence="1 2">
    <name type="scientific">Clostridium pasteurianum BC1</name>
    <dbReference type="NCBI Taxonomy" id="86416"/>
    <lineage>
        <taxon>Bacteria</taxon>
        <taxon>Bacillati</taxon>
        <taxon>Bacillota</taxon>
        <taxon>Clostridia</taxon>
        <taxon>Eubacteriales</taxon>
        <taxon>Clostridiaceae</taxon>
        <taxon>Clostridium</taxon>
    </lineage>
</organism>
<dbReference type="PATRIC" id="fig|86416.3.peg.1848"/>
<dbReference type="KEGG" id="cpas:Clopa_1877"/>
<proteinExistence type="predicted"/>